<sequence length="179" mass="20142">MHVLAVNSVSTLLNYLSDQLTNTPTLAEIQAYNSFKDDEGEEEEGAEKKEEKKEEKPEEEEEAKLPSLFITEFVLEPNQLLFSPDSDDFQDGVAEVIKRFQDAVLSVQNLVPDAFFDAFTRYIDHVIIIVPYGGSVAQWLARRTCDLAVAGSIHNLDACCSCSRKAIYPHFLHSTQLEN</sequence>
<dbReference type="AlphaFoldDB" id="A0AAV4FBD8"/>
<organism evidence="2 3">
    <name type="scientific">Elysia marginata</name>
    <dbReference type="NCBI Taxonomy" id="1093978"/>
    <lineage>
        <taxon>Eukaryota</taxon>
        <taxon>Metazoa</taxon>
        <taxon>Spiralia</taxon>
        <taxon>Lophotrochozoa</taxon>
        <taxon>Mollusca</taxon>
        <taxon>Gastropoda</taxon>
        <taxon>Heterobranchia</taxon>
        <taxon>Euthyneura</taxon>
        <taxon>Panpulmonata</taxon>
        <taxon>Sacoglossa</taxon>
        <taxon>Placobranchoidea</taxon>
        <taxon>Plakobranchidae</taxon>
        <taxon>Elysia</taxon>
    </lineage>
</organism>
<protein>
    <submittedName>
        <fullName evidence="2">Dynein heavy chain 6, axonemal</fullName>
    </submittedName>
</protein>
<feature type="region of interest" description="Disordered" evidence="1">
    <location>
        <begin position="32"/>
        <end position="63"/>
    </location>
</feature>
<reference evidence="2 3" key="1">
    <citation type="journal article" date="2021" name="Elife">
        <title>Chloroplast acquisition without the gene transfer in kleptoplastic sea slugs, Plakobranchus ocellatus.</title>
        <authorList>
            <person name="Maeda T."/>
            <person name="Takahashi S."/>
            <person name="Yoshida T."/>
            <person name="Shimamura S."/>
            <person name="Takaki Y."/>
            <person name="Nagai Y."/>
            <person name="Toyoda A."/>
            <person name="Suzuki Y."/>
            <person name="Arimoto A."/>
            <person name="Ishii H."/>
            <person name="Satoh N."/>
            <person name="Nishiyama T."/>
            <person name="Hasebe M."/>
            <person name="Maruyama T."/>
            <person name="Minagawa J."/>
            <person name="Obokata J."/>
            <person name="Shigenobu S."/>
        </authorList>
    </citation>
    <scope>NUCLEOTIDE SEQUENCE [LARGE SCALE GENOMIC DNA]</scope>
</reference>
<gene>
    <name evidence="2" type="ORF">ElyMa_002075300</name>
</gene>
<evidence type="ECO:0000313" key="2">
    <source>
        <dbReference type="EMBL" id="GFR70562.1"/>
    </source>
</evidence>
<keyword evidence="3" id="KW-1185">Reference proteome</keyword>
<dbReference type="EMBL" id="BMAT01004223">
    <property type="protein sequence ID" value="GFR70562.1"/>
    <property type="molecule type" value="Genomic_DNA"/>
</dbReference>
<name>A0AAV4FBD8_9GAST</name>
<accession>A0AAV4FBD8</accession>
<feature type="compositionally biased region" description="Basic and acidic residues" evidence="1">
    <location>
        <begin position="46"/>
        <end position="56"/>
    </location>
</feature>
<evidence type="ECO:0000313" key="3">
    <source>
        <dbReference type="Proteomes" id="UP000762676"/>
    </source>
</evidence>
<comment type="caution">
    <text evidence="2">The sequence shown here is derived from an EMBL/GenBank/DDBJ whole genome shotgun (WGS) entry which is preliminary data.</text>
</comment>
<evidence type="ECO:0000256" key="1">
    <source>
        <dbReference type="SAM" id="MobiDB-lite"/>
    </source>
</evidence>
<dbReference type="AntiFam" id="ANF00010">
    <property type="entry name" value="tRNA translation"/>
</dbReference>
<dbReference type="Proteomes" id="UP000762676">
    <property type="component" value="Unassembled WGS sequence"/>
</dbReference>
<proteinExistence type="predicted"/>